<organism evidence="2 3">
    <name type="scientific">Hahella chejuensis (strain KCTC 2396)</name>
    <dbReference type="NCBI Taxonomy" id="349521"/>
    <lineage>
        <taxon>Bacteria</taxon>
        <taxon>Pseudomonadati</taxon>
        <taxon>Pseudomonadota</taxon>
        <taxon>Gammaproteobacteria</taxon>
        <taxon>Oceanospirillales</taxon>
        <taxon>Hahellaceae</taxon>
        <taxon>Hahella</taxon>
    </lineage>
</organism>
<dbReference type="AlphaFoldDB" id="Q2SJQ8"/>
<gene>
    <name evidence="2" type="ordered locus">HCH_02293</name>
</gene>
<feature type="compositionally biased region" description="Polar residues" evidence="1">
    <location>
        <begin position="1"/>
        <end position="12"/>
    </location>
</feature>
<dbReference type="KEGG" id="hch:HCH_02293"/>
<dbReference type="OrthoDB" id="7019010at2"/>
<reference evidence="2 3" key="1">
    <citation type="journal article" date="2005" name="Nucleic Acids Res.">
        <title>Genomic blueprint of Hahella chejuensis, a marine microbe producing an algicidal agent.</title>
        <authorList>
            <person name="Jeong H."/>
            <person name="Yim J.H."/>
            <person name="Lee C."/>
            <person name="Choi S.-H."/>
            <person name="Park Y.K."/>
            <person name="Yoon S.H."/>
            <person name="Hur C.-G."/>
            <person name="Kang H.-Y."/>
            <person name="Kim D."/>
            <person name="Lee H.H."/>
            <person name="Park K.H."/>
            <person name="Park S.-H."/>
            <person name="Park H.-S."/>
            <person name="Lee H.K."/>
            <person name="Oh T.K."/>
            <person name="Kim J.F."/>
        </authorList>
    </citation>
    <scope>NUCLEOTIDE SEQUENCE [LARGE SCALE GENOMIC DNA]</scope>
    <source>
        <strain evidence="2 3">KCTC 2396</strain>
    </source>
</reference>
<name>Q2SJQ8_HAHCH</name>
<dbReference type="InterPro" id="IPR054635">
    <property type="entry name" value="PA1571-like"/>
</dbReference>
<protein>
    <submittedName>
        <fullName evidence="2">Uncharacterized protein</fullName>
    </submittedName>
</protein>
<evidence type="ECO:0000313" key="3">
    <source>
        <dbReference type="Proteomes" id="UP000000238"/>
    </source>
</evidence>
<dbReference type="Proteomes" id="UP000000238">
    <property type="component" value="Chromosome"/>
</dbReference>
<dbReference type="NCBIfam" id="NF045613">
    <property type="entry name" value="PA1571_fam"/>
    <property type="match status" value="1"/>
</dbReference>
<keyword evidence="3" id="KW-1185">Reference proteome</keyword>
<evidence type="ECO:0000313" key="2">
    <source>
        <dbReference type="EMBL" id="ABC29116.1"/>
    </source>
</evidence>
<dbReference type="EMBL" id="CP000155">
    <property type="protein sequence ID" value="ABC29116.1"/>
    <property type="molecule type" value="Genomic_DNA"/>
</dbReference>
<dbReference type="HOGENOM" id="CLU_2825125_0_0_6"/>
<dbReference type="STRING" id="349521.HCH_02293"/>
<proteinExistence type="predicted"/>
<accession>Q2SJQ8</accession>
<evidence type="ECO:0000256" key="1">
    <source>
        <dbReference type="SAM" id="MobiDB-lite"/>
    </source>
</evidence>
<feature type="region of interest" description="Disordered" evidence="1">
    <location>
        <begin position="1"/>
        <end position="20"/>
    </location>
</feature>
<dbReference type="RefSeq" id="WP_011396185.1">
    <property type="nucleotide sequence ID" value="NC_007645.1"/>
</dbReference>
<sequence>MQANNWRKSASETGDDEAMNGAAIITENGEEIPITEAMIQQALKAMEENWNPWSRQHMSMRQRQKG</sequence>